<dbReference type="Proteomes" id="UP000079169">
    <property type="component" value="Unplaced"/>
</dbReference>
<dbReference type="PaxDb" id="121845-A0A3Q0J4S7"/>
<reference evidence="4" key="1">
    <citation type="submission" date="2025-08" db="UniProtKB">
        <authorList>
            <consortium name="RefSeq"/>
        </authorList>
    </citation>
    <scope>IDENTIFICATION</scope>
</reference>
<dbReference type="Gene3D" id="1.10.950.10">
    <property type="entry name" value="Villin headpiece domain"/>
    <property type="match status" value="1"/>
</dbReference>
<dbReference type="GO" id="GO:0051015">
    <property type="term" value="F:actin filament binding"/>
    <property type="evidence" value="ECO:0007669"/>
    <property type="project" value="TreeGrafter"/>
</dbReference>
<evidence type="ECO:0000256" key="1">
    <source>
        <dbReference type="SAM" id="MobiDB-lite"/>
    </source>
</evidence>
<evidence type="ECO:0000313" key="3">
    <source>
        <dbReference type="Proteomes" id="UP000079169"/>
    </source>
</evidence>
<dbReference type="PROSITE" id="PS51089">
    <property type="entry name" value="HP"/>
    <property type="match status" value="1"/>
</dbReference>
<dbReference type="SMART" id="SM00153">
    <property type="entry name" value="VHP"/>
    <property type="match status" value="1"/>
</dbReference>
<dbReference type="GeneID" id="103514831"/>
<feature type="region of interest" description="Disordered" evidence="1">
    <location>
        <begin position="296"/>
        <end position="319"/>
    </location>
</feature>
<dbReference type="GO" id="GO:0030032">
    <property type="term" value="P:lamellipodium assembly"/>
    <property type="evidence" value="ECO:0007669"/>
    <property type="project" value="TreeGrafter"/>
</dbReference>
<name>A0A3Q0J4S7_DIACI</name>
<dbReference type="SUPFAM" id="SSF47050">
    <property type="entry name" value="VHP, Villin headpiece domain"/>
    <property type="match status" value="1"/>
</dbReference>
<evidence type="ECO:0000313" key="4">
    <source>
        <dbReference type="RefSeq" id="XP_026683492.1"/>
    </source>
</evidence>
<feature type="compositionally biased region" description="Polar residues" evidence="1">
    <location>
        <begin position="241"/>
        <end position="252"/>
    </location>
</feature>
<feature type="compositionally biased region" description="Basic and acidic residues" evidence="1">
    <location>
        <begin position="210"/>
        <end position="222"/>
    </location>
</feature>
<dbReference type="PANTHER" id="PTHR24213:SF9">
    <property type="entry name" value="UNCOORDINATED 115A, ISOFORM B-RELATED"/>
    <property type="match status" value="1"/>
</dbReference>
<accession>A0A3Q0J4S7</accession>
<dbReference type="PANTHER" id="PTHR24213">
    <property type="entry name" value="ACTIN-BINDING LIM PROTEIN"/>
    <property type="match status" value="1"/>
</dbReference>
<dbReference type="InterPro" id="IPR036886">
    <property type="entry name" value="Villin_headpiece_dom_sf"/>
</dbReference>
<organism evidence="3 4">
    <name type="scientific">Diaphorina citri</name>
    <name type="common">Asian citrus psyllid</name>
    <dbReference type="NCBI Taxonomy" id="121845"/>
    <lineage>
        <taxon>Eukaryota</taxon>
        <taxon>Metazoa</taxon>
        <taxon>Ecdysozoa</taxon>
        <taxon>Arthropoda</taxon>
        <taxon>Hexapoda</taxon>
        <taxon>Insecta</taxon>
        <taxon>Pterygota</taxon>
        <taxon>Neoptera</taxon>
        <taxon>Paraneoptera</taxon>
        <taxon>Hemiptera</taxon>
        <taxon>Sternorrhyncha</taxon>
        <taxon>Psylloidea</taxon>
        <taxon>Psyllidae</taxon>
        <taxon>Diaphorininae</taxon>
        <taxon>Diaphorina</taxon>
    </lineage>
</organism>
<feature type="compositionally biased region" description="Low complexity" evidence="1">
    <location>
        <begin position="299"/>
        <end position="308"/>
    </location>
</feature>
<sequence length="482" mass="52259">MEYMEPIPELIYPYPWENMARCSKQSHDVTTSLILHSDSDNAIHDVTTSLILHSDSDNAMLSSDTSGVGGGLLQRAASSGGGIAARLAALQHNGQSAWRKRVQKDEVVKISATSSINQAQDLIRSQLTCPVPPSVPVSEALGQLPPESRLAARLGQLETASQGWKRRVGVSDARQFSVAGRMCLDSEEEKTSPLSSLTLGGVTLNGGPGERQRRTPRPERFKCKSATNIPRTLGEEEHSALTRSTSLSSDTPHPSPLLNGGVTTVGEVNGGGAKGGETGTNVGEIANENEATKRGEVGINGNETTNGGEINGGDLTTNGSKAGEVRPNHRYFTTSVHITPFQSAFCAINFTGNATTGTHLGRGVNFFHEELRKLNEIRTLDLRVWHIEEFESSVLPEARAHQEGHKPGEILLVQRELAKLSRSTYPPSQLLQRPLPEGVDPTKLELYLSPEHFLEILGMPREEFVELPVWKQCKMKQAAGLF</sequence>
<protein>
    <submittedName>
        <fullName evidence="4">Uncharacterized protein LOC103514831</fullName>
    </submittedName>
</protein>
<proteinExistence type="predicted"/>
<dbReference type="InterPro" id="IPR003128">
    <property type="entry name" value="Villin_headpiece"/>
</dbReference>
<keyword evidence="3" id="KW-1185">Reference proteome</keyword>
<dbReference type="GO" id="GO:0015629">
    <property type="term" value="C:actin cytoskeleton"/>
    <property type="evidence" value="ECO:0007669"/>
    <property type="project" value="TreeGrafter"/>
</dbReference>
<feature type="region of interest" description="Disordered" evidence="1">
    <location>
        <begin position="186"/>
        <end position="260"/>
    </location>
</feature>
<gene>
    <name evidence="4" type="primary">LOC103514831</name>
</gene>
<dbReference type="Pfam" id="PF02209">
    <property type="entry name" value="VHP"/>
    <property type="match status" value="1"/>
</dbReference>
<dbReference type="GO" id="GO:0007010">
    <property type="term" value="P:cytoskeleton organization"/>
    <property type="evidence" value="ECO:0007669"/>
    <property type="project" value="InterPro"/>
</dbReference>
<dbReference type="RefSeq" id="XP_026683492.1">
    <property type="nucleotide sequence ID" value="XM_026827691.1"/>
</dbReference>
<evidence type="ECO:0000259" key="2">
    <source>
        <dbReference type="PROSITE" id="PS51089"/>
    </source>
</evidence>
<feature type="domain" description="HP" evidence="2">
    <location>
        <begin position="419"/>
        <end position="482"/>
    </location>
</feature>
<dbReference type="AlphaFoldDB" id="A0A3Q0J4S7"/>
<dbReference type="KEGG" id="dci:103514831"/>
<dbReference type="InterPro" id="IPR051618">
    <property type="entry name" value="Actin-binding_LIM"/>
</dbReference>